<comment type="caution">
    <text evidence="2">The sequence shown here is derived from an EMBL/GenBank/DDBJ whole genome shotgun (WGS) entry which is preliminary data.</text>
</comment>
<dbReference type="RefSeq" id="WP_203914722.1">
    <property type="nucleotide sequence ID" value="NZ_BONY01000115.1"/>
</dbReference>
<dbReference type="GO" id="GO:0016137">
    <property type="term" value="P:glycoside metabolic process"/>
    <property type="evidence" value="ECO:0007669"/>
    <property type="project" value="UniProtKB-ARBA"/>
</dbReference>
<name>A0A8J3QJQ8_9ACTN</name>
<evidence type="ECO:0000313" key="3">
    <source>
        <dbReference type="Proteomes" id="UP000612899"/>
    </source>
</evidence>
<evidence type="ECO:0008006" key="4">
    <source>
        <dbReference type="Google" id="ProtNLM"/>
    </source>
</evidence>
<dbReference type="Proteomes" id="UP000612899">
    <property type="component" value="Unassembled WGS sequence"/>
</dbReference>
<sequence length="272" mass="28918">MQRIRSLARAAMRASARDETAATAARSALVLAPHPDDETLGCGATIMRKLAAGTPVTVVVLTDGRHSHPSLGPDALAALRHQEMTEAGRRLGLPPDGVRWGGFADGGLTAHEDEVATLIEKLIGELSPDEIYTTCAAEPHPDHAALGRAARRAVLATTRASGSANRLPASAVRLLEYPVWLWGSWPLRRGDRLPSTVDAARRVLTRNAISVRAEQYSAGKLHALAAHASQLHRPADVSADQPWPTLPPPVLAAAADKAELFFPFHGREGVLG</sequence>
<organism evidence="2 3">
    <name type="scientific">Rhizocola hellebori</name>
    <dbReference type="NCBI Taxonomy" id="1392758"/>
    <lineage>
        <taxon>Bacteria</taxon>
        <taxon>Bacillati</taxon>
        <taxon>Actinomycetota</taxon>
        <taxon>Actinomycetes</taxon>
        <taxon>Micromonosporales</taxon>
        <taxon>Micromonosporaceae</taxon>
        <taxon>Rhizocola</taxon>
    </lineage>
</organism>
<reference evidence="2" key="1">
    <citation type="submission" date="2021-01" db="EMBL/GenBank/DDBJ databases">
        <title>Whole genome shotgun sequence of Rhizocola hellebori NBRC 109834.</title>
        <authorList>
            <person name="Komaki H."/>
            <person name="Tamura T."/>
        </authorList>
    </citation>
    <scope>NUCLEOTIDE SEQUENCE</scope>
    <source>
        <strain evidence="2">NBRC 109834</strain>
    </source>
</reference>
<dbReference type="PANTHER" id="PTHR12993">
    <property type="entry name" value="N-ACETYLGLUCOSAMINYL-PHOSPHATIDYLINOSITOL DE-N-ACETYLASE-RELATED"/>
    <property type="match status" value="1"/>
</dbReference>
<evidence type="ECO:0000313" key="2">
    <source>
        <dbReference type="EMBL" id="GIH11000.1"/>
    </source>
</evidence>
<accession>A0A8J3QJQ8</accession>
<keyword evidence="3" id="KW-1185">Reference proteome</keyword>
<dbReference type="GO" id="GO:0016811">
    <property type="term" value="F:hydrolase activity, acting on carbon-nitrogen (but not peptide) bonds, in linear amides"/>
    <property type="evidence" value="ECO:0007669"/>
    <property type="project" value="TreeGrafter"/>
</dbReference>
<dbReference type="Gene3D" id="3.40.50.10320">
    <property type="entry name" value="LmbE-like"/>
    <property type="match status" value="1"/>
</dbReference>
<dbReference type="AlphaFoldDB" id="A0A8J3QJQ8"/>
<dbReference type="Pfam" id="PF02585">
    <property type="entry name" value="PIG-L"/>
    <property type="match status" value="1"/>
</dbReference>
<evidence type="ECO:0000256" key="1">
    <source>
        <dbReference type="ARBA" id="ARBA00022833"/>
    </source>
</evidence>
<dbReference type="EMBL" id="BONY01000115">
    <property type="protein sequence ID" value="GIH11000.1"/>
    <property type="molecule type" value="Genomic_DNA"/>
</dbReference>
<dbReference type="PANTHER" id="PTHR12993:SF11">
    <property type="entry name" value="N-ACETYLGLUCOSAMINYL-PHOSPHATIDYLINOSITOL DE-N-ACETYLASE"/>
    <property type="match status" value="1"/>
</dbReference>
<proteinExistence type="predicted"/>
<dbReference type="SUPFAM" id="SSF102588">
    <property type="entry name" value="LmbE-like"/>
    <property type="match status" value="1"/>
</dbReference>
<protein>
    <recommendedName>
        <fullName evidence="4">PIG-L family deacetylase</fullName>
    </recommendedName>
</protein>
<dbReference type="InterPro" id="IPR003737">
    <property type="entry name" value="GlcNAc_PI_deacetylase-related"/>
</dbReference>
<gene>
    <name evidence="2" type="ORF">Rhe02_90670</name>
</gene>
<dbReference type="InterPro" id="IPR024078">
    <property type="entry name" value="LmbE-like_dom_sf"/>
</dbReference>
<keyword evidence="1" id="KW-0862">Zinc</keyword>